<evidence type="ECO:0000256" key="4">
    <source>
        <dbReference type="ARBA" id="ARBA00022475"/>
    </source>
</evidence>
<proteinExistence type="inferred from homology"/>
<evidence type="ECO:0000313" key="13">
    <source>
        <dbReference type="EMBL" id="ADI29629.1"/>
    </source>
</evidence>
<dbReference type="HOGENOM" id="CLU_060703_1_1_4"/>
<evidence type="ECO:0000256" key="7">
    <source>
        <dbReference type="ARBA" id="ARBA00022903"/>
    </source>
</evidence>
<keyword evidence="3 11" id="KW-0813">Transport</keyword>
<dbReference type="GO" id="GO:0140359">
    <property type="term" value="F:ABC-type transporter activity"/>
    <property type="evidence" value="ECO:0007669"/>
    <property type="project" value="InterPro"/>
</dbReference>
<dbReference type="PRINTS" id="PR00164">
    <property type="entry name" value="ABC2TRNSPORT"/>
</dbReference>
<keyword evidence="14" id="KW-1185">Reference proteome</keyword>
<feature type="transmembrane region" description="Helical" evidence="11">
    <location>
        <begin position="116"/>
        <end position="148"/>
    </location>
</feature>
<evidence type="ECO:0000256" key="2">
    <source>
        <dbReference type="ARBA" id="ARBA00007783"/>
    </source>
</evidence>
<dbReference type="PANTHER" id="PTHR30413:SF10">
    <property type="entry name" value="CAPSULE POLYSACCHARIDE EXPORT INNER-MEMBRANE PROTEIN CTRC"/>
    <property type="match status" value="1"/>
</dbReference>
<feature type="transmembrane region" description="Helical" evidence="11">
    <location>
        <begin position="154"/>
        <end position="180"/>
    </location>
</feature>
<dbReference type="GO" id="GO:0015920">
    <property type="term" value="P:lipopolysaccharide transport"/>
    <property type="evidence" value="ECO:0007669"/>
    <property type="project" value="TreeGrafter"/>
</dbReference>
<dbReference type="STRING" id="666681.M301_1245"/>
<dbReference type="InterPro" id="IPR000412">
    <property type="entry name" value="ABC_2_transport"/>
</dbReference>
<evidence type="ECO:0000313" key="14">
    <source>
        <dbReference type="Proteomes" id="UP000000383"/>
    </source>
</evidence>
<dbReference type="InterPro" id="IPR047817">
    <property type="entry name" value="ABC2_TM_bact-type"/>
</dbReference>
<dbReference type="Pfam" id="PF01061">
    <property type="entry name" value="ABC2_membrane"/>
    <property type="match status" value="1"/>
</dbReference>
<feature type="transmembrane region" description="Helical" evidence="11">
    <location>
        <begin position="38"/>
        <end position="63"/>
    </location>
</feature>
<evidence type="ECO:0000256" key="8">
    <source>
        <dbReference type="ARBA" id="ARBA00022989"/>
    </source>
</evidence>
<keyword evidence="5" id="KW-0762">Sugar transport</keyword>
<feature type="transmembrane region" description="Helical" evidence="11">
    <location>
        <begin position="75"/>
        <end position="95"/>
    </location>
</feature>
<feature type="domain" description="ABC transmembrane type-2" evidence="12">
    <location>
        <begin position="39"/>
        <end position="264"/>
    </location>
</feature>
<dbReference type="KEGG" id="meh:M301_1245"/>
<dbReference type="PIRSF" id="PIRSF006648">
    <property type="entry name" value="DrrB"/>
    <property type="match status" value="1"/>
</dbReference>
<sequence>MQSFQVSLRVMFASVWRNHELIFALIKRDILGRYQGSIFGLLWSVFNPFVMLIIYTFVFSVVFKARWTGLSESKIEFALILFSGLLVFNLFAECITRAPSLIINNVNYVKKILFPLEILSLVSLGSAMFSALMSFAVWILFYCIYFGIPPITILLLPLIVLPLLFLIIGLSWFMSALGVYLRDITQIVSIFITGLMYISPVFYPVSSLPYEYQFILKANPLTPVIEQVRDAMIWGKQPDWQSYFIHLLIAIIFAWLAFVCFQRVRRGFADVL</sequence>
<dbReference type="eggNOG" id="COG1682">
    <property type="taxonomic scope" value="Bacteria"/>
</dbReference>
<evidence type="ECO:0000259" key="12">
    <source>
        <dbReference type="PROSITE" id="PS51012"/>
    </source>
</evidence>
<feature type="transmembrane region" description="Helical" evidence="11">
    <location>
        <begin position="243"/>
        <end position="261"/>
    </location>
</feature>
<evidence type="ECO:0000256" key="11">
    <source>
        <dbReference type="RuleBase" id="RU361157"/>
    </source>
</evidence>
<keyword evidence="6 11" id="KW-0812">Transmembrane</keyword>
<evidence type="ECO:0000256" key="5">
    <source>
        <dbReference type="ARBA" id="ARBA00022597"/>
    </source>
</evidence>
<dbReference type="AlphaFoldDB" id="D7DHU4"/>
<keyword evidence="7" id="KW-0972">Capsule biogenesis/degradation</keyword>
<comment type="subcellular location">
    <subcellularLocation>
        <location evidence="11">Cell inner membrane</location>
        <topology evidence="11">Multi-pass membrane protein</topology>
    </subcellularLocation>
    <subcellularLocation>
        <location evidence="1">Cell membrane</location>
        <topology evidence="1">Multi-pass membrane protein</topology>
    </subcellularLocation>
</comment>
<dbReference type="GO" id="GO:0043190">
    <property type="term" value="C:ATP-binding cassette (ABC) transporter complex"/>
    <property type="evidence" value="ECO:0007669"/>
    <property type="project" value="InterPro"/>
</dbReference>
<evidence type="ECO:0000256" key="9">
    <source>
        <dbReference type="ARBA" id="ARBA00023047"/>
    </source>
</evidence>
<evidence type="ECO:0000256" key="10">
    <source>
        <dbReference type="ARBA" id="ARBA00023136"/>
    </source>
</evidence>
<protein>
    <recommendedName>
        <fullName evidence="11">Transport permease protein</fullName>
    </recommendedName>
</protein>
<accession>D7DHU4</accession>
<organism evidence="13 14">
    <name type="scientific">Methylotenera versatilis (strain 301)</name>
    <dbReference type="NCBI Taxonomy" id="666681"/>
    <lineage>
        <taxon>Bacteria</taxon>
        <taxon>Pseudomonadati</taxon>
        <taxon>Pseudomonadota</taxon>
        <taxon>Betaproteobacteria</taxon>
        <taxon>Nitrosomonadales</taxon>
        <taxon>Methylophilaceae</taxon>
        <taxon>Methylotenera</taxon>
    </lineage>
</organism>
<evidence type="ECO:0000256" key="3">
    <source>
        <dbReference type="ARBA" id="ARBA00022448"/>
    </source>
</evidence>
<name>D7DHU4_METV0</name>
<keyword evidence="9" id="KW-0625">Polysaccharide transport</keyword>
<dbReference type="PANTHER" id="PTHR30413">
    <property type="entry name" value="INNER MEMBRANE TRANSPORT PERMEASE"/>
    <property type="match status" value="1"/>
</dbReference>
<dbReference type="Proteomes" id="UP000000383">
    <property type="component" value="Chromosome"/>
</dbReference>
<dbReference type="PROSITE" id="PS51012">
    <property type="entry name" value="ABC_TM2"/>
    <property type="match status" value="1"/>
</dbReference>
<dbReference type="EMBL" id="CP002056">
    <property type="protein sequence ID" value="ADI29629.1"/>
    <property type="molecule type" value="Genomic_DNA"/>
</dbReference>
<keyword evidence="10 11" id="KW-0472">Membrane</keyword>
<feature type="transmembrane region" description="Helical" evidence="11">
    <location>
        <begin position="187"/>
        <end position="205"/>
    </location>
</feature>
<evidence type="ECO:0000256" key="1">
    <source>
        <dbReference type="ARBA" id="ARBA00004651"/>
    </source>
</evidence>
<dbReference type="GO" id="GO:0015774">
    <property type="term" value="P:polysaccharide transport"/>
    <property type="evidence" value="ECO:0007669"/>
    <property type="project" value="UniProtKB-KW"/>
</dbReference>
<keyword evidence="8 11" id="KW-1133">Transmembrane helix</keyword>
<evidence type="ECO:0000256" key="6">
    <source>
        <dbReference type="ARBA" id="ARBA00022692"/>
    </source>
</evidence>
<comment type="similarity">
    <text evidence="2 11">Belongs to the ABC-2 integral membrane protein family.</text>
</comment>
<reference evidence="13 14" key="2">
    <citation type="journal article" date="2011" name="J. Bacteriol.">
        <title>Genomes of three methylotrophs from a single niche uncover genetic and metabolic divergence of Methylophilaceae.</title>
        <authorList>
            <person name="Lapidus A."/>
            <person name="Clum A."/>
            <person name="Labutti K."/>
            <person name="Kaluzhnaya M.G."/>
            <person name="Lim S."/>
            <person name="Beck D.A."/>
            <person name="Glavina Del Rio T."/>
            <person name="Nolan M."/>
            <person name="Mavromatis K."/>
            <person name="Huntemann M."/>
            <person name="Lucas S."/>
            <person name="Lidstrom M.E."/>
            <person name="Ivanova N."/>
            <person name="Chistoserdova L."/>
        </authorList>
    </citation>
    <scope>NUCLEOTIDE SEQUENCE [LARGE SCALE GENOMIC DNA]</scope>
    <source>
        <strain evidence="13 14">301</strain>
    </source>
</reference>
<keyword evidence="4 11" id="KW-1003">Cell membrane</keyword>
<dbReference type="InterPro" id="IPR013525">
    <property type="entry name" value="ABC2_TM"/>
</dbReference>
<dbReference type="RefSeq" id="WP_013147944.1">
    <property type="nucleotide sequence ID" value="NC_014207.1"/>
</dbReference>
<reference evidence="14" key="1">
    <citation type="submission" date="2010-05" db="EMBL/GenBank/DDBJ databases">
        <title>Complete sequence of Methylotenera sp. 301.</title>
        <authorList>
            <person name="Lucas S."/>
            <person name="Copeland A."/>
            <person name="Lapidus A."/>
            <person name="Cheng J.-F."/>
            <person name="Bruce D."/>
            <person name="Goodwin L."/>
            <person name="Pitluck S."/>
            <person name="Clum A."/>
            <person name="Land M."/>
            <person name="Hauser L."/>
            <person name="Kyrpides N."/>
            <person name="Ivanova N."/>
            <person name="Chistoservova L."/>
            <person name="Kalyuzhnaya M."/>
            <person name="Woyke T."/>
        </authorList>
    </citation>
    <scope>NUCLEOTIDE SEQUENCE [LARGE SCALE GENOMIC DNA]</scope>
    <source>
        <strain evidence="14">301</strain>
    </source>
</reference>
<gene>
    <name evidence="13" type="ordered locus">M301_1245</name>
</gene>